<keyword evidence="1" id="KW-0812">Transmembrane</keyword>
<keyword evidence="1" id="KW-1133">Transmembrane helix</keyword>
<evidence type="ECO:0000313" key="2">
    <source>
        <dbReference type="EMBL" id="SDY81555.1"/>
    </source>
</evidence>
<organism evidence="2 3">
    <name type="scientific">Geodermatophilus africanus</name>
    <dbReference type="NCBI Taxonomy" id="1137993"/>
    <lineage>
        <taxon>Bacteria</taxon>
        <taxon>Bacillati</taxon>
        <taxon>Actinomycetota</taxon>
        <taxon>Actinomycetes</taxon>
        <taxon>Geodermatophilales</taxon>
        <taxon>Geodermatophilaceae</taxon>
        <taxon>Geodermatophilus</taxon>
    </lineage>
</organism>
<dbReference type="Proteomes" id="UP000198921">
    <property type="component" value="Unassembled WGS sequence"/>
</dbReference>
<sequence>MSSRVNAVNRTVAALLGLVLLAAGGLGLAVSFGAFGNSRQPVIPQPMRDYAKDQSWFWWAVAAVCLLLALLGLRWLLAQLQTDRVSRLDLTTDDRDGRTTVHTSALTDAVEAEVESLRGVSGASAHLLDRRGQRLTLAVDLTDYADIAEIRHLLEDRVVGHARQAIDDPDLPVDIELRPGRTRSAGRGVL</sequence>
<dbReference type="AlphaFoldDB" id="A0A1H3MZD5"/>
<dbReference type="OrthoDB" id="5189672at2"/>
<proteinExistence type="predicted"/>
<name>A0A1H3MZD5_9ACTN</name>
<reference evidence="3" key="1">
    <citation type="submission" date="2016-10" db="EMBL/GenBank/DDBJ databases">
        <authorList>
            <person name="Varghese N."/>
            <person name="Submissions S."/>
        </authorList>
    </citation>
    <scope>NUCLEOTIDE SEQUENCE [LARGE SCALE GENOMIC DNA]</scope>
    <source>
        <strain evidence="3">DSM 45422</strain>
    </source>
</reference>
<accession>A0A1H3MZD5</accession>
<keyword evidence="1" id="KW-0472">Membrane</keyword>
<dbReference type="NCBIfam" id="NF033218">
    <property type="entry name" value="anchor_AmaP"/>
    <property type="match status" value="1"/>
</dbReference>
<dbReference type="EMBL" id="FNOT01000012">
    <property type="protein sequence ID" value="SDY81555.1"/>
    <property type="molecule type" value="Genomic_DNA"/>
</dbReference>
<gene>
    <name evidence="2" type="ORF">SAMN05660209_03776</name>
</gene>
<evidence type="ECO:0008006" key="4">
    <source>
        <dbReference type="Google" id="ProtNLM"/>
    </source>
</evidence>
<evidence type="ECO:0000256" key="1">
    <source>
        <dbReference type="SAM" id="Phobius"/>
    </source>
</evidence>
<keyword evidence="3" id="KW-1185">Reference proteome</keyword>
<evidence type="ECO:0000313" key="3">
    <source>
        <dbReference type="Proteomes" id="UP000198921"/>
    </source>
</evidence>
<feature type="transmembrane region" description="Helical" evidence="1">
    <location>
        <begin position="56"/>
        <end position="77"/>
    </location>
</feature>
<protein>
    <recommendedName>
        <fullName evidence="4">Alkaline shock response membrane anchor protein AmaP</fullName>
    </recommendedName>
</protein>
<dbReference type="RefSeq" id="WP_091159650.1">
    <property type="nucleotide sequence ID" value="NZ_FNOT01000012.1"/>
</dbReference>
<dbReference type="STRING" id="1137993.SAMN05660209_03776"/>
<feature type="transmembrane region" description="Helical" evidence="1">
    <location>
        <begin position="12"/>
        <end position="36"/>
    </location>
</feature>